<feature type="domain" description="SnoaL-like" evidence="2">
    <location>
        <begin position="52"/>
        <end position="170"/>
    </location>
</feature>
<proteinExistence type="predicted"/>
<evidence type="ECO:0000259" key="2">
    <source>
        <dbReference type="Pfam" id="PF13474"/>
    </source>
</evidence>
<keyword evidence="1" id="KW-0732">Signal</keyword>
<feature type="signal peptide" evidence="1">
    <location>
        <begin position="1"/>
        <end position="26"/>
    </location>
</feature>
<dbReference type="InterPro" id="IPR037401">
    <property type="entry name" value="SnoaL-like"/>
</dbReference>
<keyword evidence="4" id="KW-1185">Reference proteome</keyword>
<dbReference type="Proteomes" id="UP000479293">
    <property type="component" value="Unassembled WGS sequence"/>
</dbReference>
<dbReference type="InterPro" id="IPR032710">
    <property type="entry name" value="NTF2-like_dom_sf"/>
</dbReference>
<evidence type="ECO:0000256" key="1">
    <source>
        <dbReference type="SAM" id="SignalP"/>
    </source>
</evidence>
<dbReference type="PROSITE" id="PS51257">
    <property type="entry name" value="PROKAR_LIPOPROTEIN"/>
    <property type="match status" value="1"/>
</dbReference>
<dbReference type="RefSeq" id="WP_152762321.1">
    <property type="nucleotide sequence ID" value="NZ_WHLY01000002.1"/>
</dbReference>
<dbReference type="Gene3D" id="3.10.450.50">
    <property type="match status" value="1"/>
</dbReference>
<accession>A0A7C9FZM8</accession>
<dbReference type="EMBL" id="WHLY01000002">
    <property type="protein sequence ID" value="MPR35348.1"/>
    <property type="molecule type" value="Genomic_DNA"/>
</dbReference>
<feature type="chain" id="PRO_5028932457" description="SnoaL-like domain-containing protein" evidence="1">
    <location>
        <begin position="27"/>
        <end position="178"/>
    </location>
</feature>
<evidence type="ECO:0000313" key="3">
    <source>
        <dbReference type="EMBL" id="MPR35348.1"/>
    </source>
</evidence>
<organism evidence="3 4">
    <name type="scientific">Salmonirosea aquatica</name>
    <dbReference type="NCBI Taxonomy" id="2654236"/>
    <lineage>
        <taxon>Bacteria</taxon>
        <taxon>Pseudomonadati</taxon>
        <taxon>Bacteroidota</taxon>
        <taxon>Cytophagia</taxon>
        <taxon>Cytophagales</taxon>
        <taxon>Spirosomataceae</taxon>
        <taxon>Salmonirosea</taxon>
    </lineage>
</organism>
<comment type="caution">
    <text evidence="3">The sequence shown here is derived from an EMBL/GenBank/DDBJ whole genome shotgun (WGS) entry which is preliminary data.</text>
</comment>
<gene>
    <name evidence="3" type="ORF">GBK04_18825</name>
</gene>
<dbReference type="AlphaFoldDB" id="A0A7C9FZM8"/>
<sequence length="178" mass="19620">MKIKQFTSILAAFTALVLFVAGCNTTANESATKTTDVSEMTAEQKQTIEKEISALTTAFFQDVEKLDIEACMAYFEDTPEFLAVNPDGTPGDYTSLKKLNADAFDQFATMAVTPKKEVIRILSDTQVLYTVFTTMNFTLKTGEKMKLDEAGTMLFTKIDGAWKATFYHESGSAPVVVE</sequence>
<reference evidence="3 4" key="1">
    <citation type="submission" date="2019-10" db="EMBL/GenBank/DDBJ databases">
        <title>Draft Genome Sequence of Cytophagaceae sp. SJW1-29.</title>
        <authorList>
            <person name="Choi A."/>
        </authorList>
    </citation>
    <scope>NUCLEOTIDE SEQUENCE [LARGE SCALE GENOMIC DNA]</scope>
    <source>
        <strain evidence="3 4">SJW1-29</strain>
    </source>
</reference>
<name>A0A7C9FZM8_9BACT</name>
<evidence type="ECO:0000313" key="4">
    <source>
        <dbReference type="Proteomes" id="UP000479293"/>
    </source>
</evidence>
<protein>
    <recommendedName>
        <fullName evidence="2">SnoaL-like domain-containing protein</fullName>
    </recommendedName>
</protein>
<dbReference type="Pfam" id="PF13474">
    <property type="entry name" value="SnoaL_3"/>
    <property type="match status" value="1"/>
</dbReference>
<dbReference type="SUPFAM" id="SSF54427">
    <property type="entry name" value="NTF2-like"/>
    <property type="match status" value="1"/>
</dbReference>